<dbReference type="SMART" id="SM00595">
    <property type="entry name" value="MADF"/>
    <property type="match status" value="1"/>
</dbReference>
<feature type="region of interest" description="Disordered" evidence="1">
    <location>
        <begin position="238"/>
        <end position="265"/>
    </location>
</feature>
<dbReference type="InterPro" id="IPR006578">
    <property type="entry name" value="MADF-dom"/>
</dbReference>
<keyword evidence="4" id="KW-1185">Reference proteome</keyword>
<dbReference type="PANTHER" id="PTHR21505">
    <property type="entry name" value="MADF DOMAIN-CONTAINING PROTEIN-RELATED"/>
    <property type="match status" value="1"/>
</dbReference>
<evidence type="ECO:0000256" key="1">
    <source>
        <dbReference type="SAM" id="MobiDB-lite"/>
    </source>
</evidence>
<dbReference type="AlphaFoldDB" id="A0ABD2MKG1"/>
<dbReference type="Proteomes" id="UP001516400">
    <property type="component" value="Unassembled WGS sequence"/>
</dbReference>
<sequence>MDQAKCLELIEFYKQHDLLWNPRNRMYHNKNKRQHAWCEISSLMNGTPIPELKTKMKTLMGTFRSEKSKEKKSNITGTGSQDAYTSKWFAYKSFEFLMDRNQPRETVDTEENQATEEPMQPSLVSLPLVSPPPSGDIASSDNEATPAKTTAKRVASKRRREPGYDDQRMQEASQVLRGSVPVANDPCYSYGMYIANELRMFDQRTQAYIKRDIADIFFKAEMGTIHLPPAPTVLLPPCPHGRSSAASTSSSSWNEECNTNDYSNL</sequence>
<gene>
    <name evidence="3" type="ORF">HHI36_011002</name>
</gene>
<evidence type="ECO:0000259" key="2">
    <source>
        <dbReference type="PROSITE" id="PS51029"/>
    </source>
</evidence>
<evidence type="ECO:0000313" key="4">
    <source>
        <dbReference type="Proteomes" id="UP001516400"/>
    </source>
</evidence>
<proteinExistence type="predicted"/>
<feature type="domain" description="MADF" evidence="2">
    <location>
        <begin position="8"/>
        <end position="102"/>
    </location>
</feature>
<feature type="compositionally biased region" description="Polar residues" evidence="1">
    <location>
        <begin position="253"/>
        <end position="265"/>
    </location>
</feature>
<evidence type="ECO:0000313" key="3">
    <source>
        <dbReference type="EMBL" id="KAL3266850.1"/>
    </source>
</evidence>
<protein>
    <recommendedName>
        <fullName evidence="2">MADF domain-containing protein</fullName>
    </recommendedName>
</protein>
<reference evidence="3 4" key="1">
    <citation type="journal article" date="2021" name="BMC Biol.">
        <title>Horizontally acquired antibacterial genes associated with adaptive radiation of ladybird beetles.</title>
        <authorList>
            <person name="Li H.S."/>
            <person name="Tang X.F."/>
            <person name="Huang Y.H."/>
            <person name="Xu Z.Y."/>
            <person name="Chen M.L."/>
            <person name="Du X.Y."/>
            <person name="Qiu B.Y."/>
            <person name="Chen P.T."/>
            <person name="Zhang W."/>
            <person name="Slipinski A."/>
            <person name="Escalona H.E."/>
            <person name="Waterhouse R.M."/>
            <person name="Zwick A."/>
            <person name="Pang H."/>
        </authorList>
    </citation>
    <scope>NUCLEOTIDE SEQUENCE [LARGE SCALE GENOMIC DNA]</scope>
    <source>
        <strain evidence="3">SYSU2018</strain>
    </source>
</reference>
<dbReference type="Pfam" id="PF10545">
    <property type="entry name" value="MADF_DNA_bdg"/>
    <property type="match status" value="1"/>
</dbReference>
<accession>A0ABD2MKG1</accession>
<feature type="compositionally biased region" description="Basic residues" evidence="1">
    <location>
        <begin position="150"/>
        <end position="160"/>
    </location>
</feature>
<dbReference type="EMBL" id="JABFTP020000001">
    <property type="protein sequence ID" value="KAL3266850.1"/>
    <property type="molecule type" value="Genomic_DNA"/>
</dbReference>
<dbReference type="PANTHER" id="PTHR21505:SF12">
    <property type="entry name" value="MADF DOMAIN-CONTAINING PROTEIN-RELATED"/>
    <property type="match status" value="1"/>
</dbReference>
<organism evidence="3 4">
    <name type="scientific">Cryptolaemus montrouzieri</name>
    <dbReference type="NCBI Taxonomy" id="559131"/>
    <lineage>
        <taxon>Eukaryota</taxon>
        <taxon>Metazoa</taxon>
        <taxon>Ecdysozoa</taxon>
        <taxon>Arthropoda</taxon>
        <taxon>Hexapoda</taxon>
        <taxon>Insecta</taxon>
        <taxon>Pterygota</taxon>
        <taxon>Neoptera</taxon>
        <taxon>Endopterygota</taxon>
        <taxon>Coleoptera</taxon>
        <taxon>Polyphaga</taxon>
        <taxon>Cucujiformia</taxon>
        <taxon>Coccinelloidea</taxon>
        <taxon>Coccinellidae</taxon>
        <taxon>Scymninae</taxon>
        <taxon>Scymnini</taxon>
        <taxon>Cryptolaemus</taxon>
    </lineage>
</organism>
<feature type="region of interest" description="Disordered" evidence="1">
    <location>
        <begin position="101"/>
        <end position="171"/>
    </location>
</feature>
<feature type="compositionally biased region" description="Low complexity" evidence="1">
    <location>
        <begin position="243"/>
        <end position="252"/>
    </location>
</feature>
<comment type="caution">
    <text evidence="3">The sequence shown here is derived from an EMBL/GenBank/DDBJ whole genome shotgun (WGS) entry which is preliminary data.</text>
</comment>
<name>A0ABD2MKG1_9CUCU</name>
<dbReference type="PROSITE" id="PS51029">
    <property type="entry name" value="MADF"/>
    <property type="match status" value="1"/>
</dbReference>